<sequence>MTEIPNKQKKKEIMKDIIRKLHEGLTIEKAKERFEKEIGTASSTEIAEIEQSLIDEGLSPEEIKKFCNVHALLFQSALEKSIIKETSPSHPVYLFKLENREIEKIADSLKKLKEERKEELSRTKRKLNDLLNELKGIEIHYARKELVLFPFLEKQGFTGPSKVMWGKDNEVRDLLKKAISSVEEIKDIKDLEPYSKNSLDPLIEEVTGMIFKEENILFPTCLEKLSANDWVEILRESEEVGYVFVEKPKETEALVKDLKSALIEEPVFEDNEISLPTGKLRLKELMSILNTLPVDITFVDNEDKVRYFSDNKERIFLRTKSVIGIKVQNCHPPQSLETVEEILNSFKEGKRDTVDFWINQEGKFVYIRYFAVRDEGGSYLGTLEVSQDLTEIKKLEGEKRLDAETY</sequence>
<dbReference type="PANTHER" id="PTHR39966:SF3">
    <property type="entry name" value="DUF438 DOMAIN-CONTAINING PROTEIN"/>
    <property type="match status" value="1"/>
</dbReference>
<evidence type="ECO:0000313" key="4">
    <source>
        <dbReference type="EMBL" id="KKN11916.1"/>
    </source>
</evidence>
<gene>
    <name evidence="4" type="ORF">LCGC14_1021640</name>
</gene>
<dbReference type="PANTHER" id="PTHR39966">
    <property type="entry name" value="BLL2471 PROTEIN-RELATED"/>
    <property type="match status" value="1"/>
</dbReference>
<dbReference type="InterPro" id="IPR000014">
    <property type="entry name" value="PAS"/>
</dbReference>
<dbReference type="InterPro" id="IPR035965">
    <property type="entry name" value="PAS-like_dom_sf"/>
</dbReference>
<comment type="caution">
    <text evidence="4">The sequence shown here is derived from an EMBL/GenBank/DDBJ whole genome shotgun (WGS) entry which is preliminary data.</text>
</comment>
<protein>
    <recommendedName>
        <fullName evidence="5">PAC domain-containing protein</fullName>
    </recommendedName>
</protein>
<dbReference type="InterPro" id="IPR007380">
    <property type="entry name" value="DUF438"/>
</dbReference>
<dbReference type="Gene3D" id="3.30.450.20">
    <property type="entry name" value="PAS domain"/>
    <property type="match status" value="1"/>
</dbReference>
<name>A0A0F9QFC4_9ZZZZ</name>
<dbReference type="NCBIfam" id="TIGR00229">
    <property type="entry name" value="sensory_box"/>
    <property type="match status" value="1"/>
</dbReference>
<evidence type="ECO:0000256" key="1">
    <source>
        <dbReference type="SAM" id="Coils"/>
    </source>
</evidence>
<organism evidence="4">
    <name type="scientific">marine sediment metagenome</name>
    <dbReference type="NCBI Taxonomy" id="412755"/>
    <lineage>
        <taxon>unclassified sequences</taxon>
        <taxon>metagenomes</taxon>
        <taxon>ecological metagenomes</taxon>
    </lineage>
</organism>
<dbReference type="AlphaFoldDB" id="A0A0F9QFC4"/>
<evidence type="ECO:0000259" key="3">
    <source>
        <dbReference type="Pfam" id="PF04282"/>
    </source>
</evidence>
<dbReference type="EMBL" id="LAZR01004087">
    <property type="protein sequence ID" value="KKN11916.1"/>
    <property type="molecule type" value="Genomic_DNA"/>
</dbReference>
<dbReference type="InterPro" id="IPR012312">
    <property type="entry name" value="Hemerythrin-like"/>
</dbReference>
<dbReference type="SUPFAM" id="SSF55785">
    <property type="entry name" value="PYP-like sensor domain (PAS domain)"/>
    <property type="match status" value="1"/>
</dbReference>
<dbReference type="Pfam" id="PF04282">
    <property type="entry name" value="DUF438"/>
    <property type="match status" value="1"/>
</dbReference>
<feature type="domain" description="Hemerythrin-like" evidence="2">
    <location>
        <begin position="90"/>
        <end position="220"/>
    </location>
</feature>
<feature type="coiled-coil region" evidence="1">
    <location>
        <begin position="95"/>
        <end position="140"/>
    </location>
</feature>
<dbReference type="Pfam" id="PF13596">
    <property type="entry name" value="PAS_10"/>
    <property type="match status" value="1"/>
</dbReference>
<feature type="domain" description="DUF438" evidence="3">
    <location>
        <begin position="14"/>
        <end position="79"/>
    </location>
</feature>
<dbReference type="Pfam" id="PF01814">
    <property type="entry name" value="Hemerythrin"/>
    <property type="match status" value="1"/>
</dbReference>
<evidence type="ECO:0000259" key="2">
    <source>
        <dbReference type="Pfam" id="PF01814"/>
    </source>
</evidence>
<reference evidence="4" key="1">
    <citation type="journal article" date="2015" name="Nature">
        <title>Complex archaea that bridge the gap between prokaryotes and eukaryotes.</title>
        <authorList>
            <person name="Spang A."/>
            <person name="Saw J.H."/>
            <person name="Jorgensen S.L."/>
            <person name="Zaremba-Niedzwiedzka K."/>
            <person name="Martijn J."/>
            <person name="Lind A.E."/>
            <person name="van Eijk R."/>
            <person name="Schleper C."/>
            <person name="Guy L."/>
            <person name="Ettema T.J."/>
        </authorList>
    </citation>
    <scope>NUCLEOTIDE SEQUENCE</scope>
</reference>
<evidence type="ECO:0008006" key="5">
    <source>
        <dbReference type="Google" id="ProtNLM"/>
    </source>
</evidence>
<dbReference type="Gene3D" id="1.20.120.520">
    <property type="entry name" value="nmb1532 protein domain like"/>
    <property type="match status" value="1"/>
</dbReference>
<accession>A0A0F9QFC4</accession>
<dbReference type="GO" id="GO:0005886">
    <property type="term" value="C:plasma membrane"/>
    <property type="evidence" value="ECO:0007669"/>
    <property type="project" value="TreeGrafter"/>
</dbReference>
<keyword evidence="1" id="KW-0175">Coiled coil</keyword>
<proteinExistence type="predicted"/>